<dbReference type="Proteomes" id="UP000230066">
    <property type="component" value="Unassembled WGS sequence"/>
</dbReference>
<evidence type="ECO:0000256" key="1">
    <source>
        <dbReference type="SAM" id="MobiDB-lite"/>
    </source>
</evidence>
<dbReference type="Pfam" id="PF25356">
    <property type="entry name" value="PH_trem"/>
    <property type="match status" value="1"/>
</dbReference>
<reference evidence="3" key="1">
    <citation type="submission" date="2019-03" db="EMBL/GenBank/DDBJ databases">
        <title>Improved annotation for the trematode Fasciola hepatica.</title>
        <authorList>
            <person name="Choi Y.-J."/>
            <person name="Martin J."/>
            <person name="Mitreva M."/>
        </authorList>
    </citation>
    <scope>NUCLEOTIDE SEQUENCE [LARGE SCALE GENOMIC DNA]</scope>
</reference>
<organism evidence="3 4">
    <name type="scientific">Fasciola hepatica</name>
    <name type="common">Liver fluke</name>
    <dbReference type="NCBI Taxonomy" id="6192"/>
    <lineage>
        <taxon>Eukaryota</taxon>
        <taxon>Metazoa</taxon>
        <taxon>Spiralia</taxon>
        <taxon>Lophotrochozoa</taxon>
        <taxon>Platyhelminthes</taxon>
        <taxon>Trematoda</taxon>
        <taxon>Digenea</taxon>
        <taxon>Plagiorchiida</taxon>
        <taxon>Echinostomata</taxon>
        <taxon>Echinostomatoidea</taxon>
        <taxon>Fasciolidae</taxon>
        <taxon>Fasciola</taxon>
    </lineage>
</organism>
<evidence type="ECO:0000259" key="2">
    <source>
        <dbReference type="Pfam" id="PF25356"/>
    </source>
</evidence>
<gene>
    <name evidence="3" type="ORF">D915_001697</name>
</gene>
<feature type="domain" description="Trematode PH-like" evidence="2">
    <location>
        <begin position="27"/>
        <end position="156"/>
    </location>
</feature>
<sequence length="399" mass="45572">MPKARSRSRSKARTYTVLGNQTVDARSKQILFNEFEICTMGRTVLKGDEIFTEGTANSLLEKHMKTKKPVGYVNFLIDRMRFGKQSGVGSASNREYLTYREIKQLYTFLSRPNVFMLCVEEEATGKRSYETYMCKNVDDLARIQELIKQSTSDPQFMLRSHNAIMNPMVSTVNEKEPIPKRSGASDNDLIYRHVDPVYRTQNSNTPVTVRSAKSSNYLTYTENRMTHQQTSPNRTVSMEYPVTAPYDSLPSDYGPREIYIQSVTPNRQSRVVPIRASTPTVVFTRPVQSRIPSPSPEPAKDDYLYRNSRVISTKQRSRPSGVEKVRARSLNSEPDTMNTFWRDDLTYLVPNKSDGPEVANRGSVYLYVSRSKRNDTAATNSTDSIPRYSTASHNGYYRN</sequence>
<proteinExistence type="predicted"/>
<dbReference type="EMBL" id="JXXN02000409">
    <property type="protein sequence ID" value="THD27485.1"/>
    <property type="molecule type" value="Genomic_DNA"/>
</dbReference>
<feature type="compositionally biased region" description="Polar residues" evidence="1">
    <location>
        <begin position="376"/>
        <end position="393"/>
    </location>
</feature>
<dbReference type="InterPro" id="IPR057376">
    <property type="entry name" value="PH_trem"/>
</dbReference>
<name>A0A4E0RIX4_FASHE</name>
<dbReference type="AlphaFoldDB" id="A0A4E0RIX4"/>
<evidence type="ECO:0000313" key="3">
    <source>
        <dbReference type="EMBL" id="THD27485.1"/>
    </source>
</evidence>
<feature type="region of interest" description="Disordered" evidence="1">
    <location>
        <begin position="374"/>
        <end position="399"/>
    </location>
</feature>
<evidence type="ECO:0000313" key="4">
    <source>
        <dbReference type="Proteomes" id="UP000230066"/>
    </source>
</evidence>
<keyword evidence="4" id="KW-1185">Reference proteome</keyword>
<protein>
    <recommendedName>
        <fullName evidence="2">Trematode PH-like domain-containing protein</fullName>
    </recommendedName>
</protein>
<comment type="caution">
    <text evidence="3">The sequence shown here is derived from an EMBL/GenBank/DDBJ whole genome shotgun (WGS) entry which is preliminary data.</text>
</comment>
<accession>A0A4E0RIX4</accession>